<name>A0A2K9VKI0_9CAUD</name>
<sequence>MVGLVSYSYLPAQFENEFSLWSPTASAQIENEKALWSLDLHVLKMKFPFGVQLKKSVQSSTQLYLHRFEMKKPSLPEI</sequence>
<evidence type="ECO:0000313" key="2">
    <source>
        <dbReference type="Proteomes" id="UP000240278"/>
    </source>
</evidence>
<organism evidence="1 2">
    <name type="scientific">Shigella phage Sf14</name>
    <dbReference type="NCBI Taxonomy" id="2024304"/>
    <lineage>
        <taxon>Viruses</taxon>
        <taxon>Duplodnaviria</taxon>
        <taxon>Heunggongvirae</taxon>
        <taxon>Uroviricota</taxon>
        <taxon>Caudoviricetes</taxon>
        <taxon>Andersonviridae</taxon>
        <taxon>Ounavirinae</taxon>
        <taxon>Mooglevirus</taxon>
        <taxon>Mooglevirus Sf14</taxon>
    </lineage>
</organism>
<dbReference type="EMBL" id="MF327003">
    <property type="protein sequence ID" value="AUV62859.1"/>
    <property type="molecule type" value="Genomic_DNA"/>
</dbReference>
<protein>
    <submittedName>
        <fullName evidence="1">Uncharacterized protein</fullName>
    </submittedName>
</protein>
<reference evidence="1 2" key="1">
    <citation type="submission" date="2017-06" db="EMBL/GenBank/DDBJ databases">
        <title>The isolation and characterization of 16 novel Shigella-infecting phages from the environment.</title>
        <authorList>
            <person name="Doore S.M."/>
            <person name="Schrad J.R."/>
            <person name="Dover J.A."/>
            <person name="Parent K.N."/>
        </authorList>
    </citation>
    <scope>NUCLEOTIDE SEQUENCE [LARGE SCALE GENOMIC DNA]</scope>
</reference>
<gene>
    <name evidence="1" type="ORF">Sf14_gp118</name>
</gene>
<keyword evidence="2" id="KW-1185">Reference proteome</keyword>
<proteinExistence type="predicted"/>
<evidence type="ECO:0000313" key="1">
    <source>
        <dbReference type="EMBL" id="AUV62859.1"/>
    </source>
</evidence>
<accession>A0A2K9VKI0</accession>
<dbReference type="Proteomes" id="UP000240278">
    <property type="component" value="Segment"/>
</dbReference>